<feature type="compositionally biased region" description="Acidic residues" evidence="1">
    <location>
        <begin position="84"/>
        <end position="96"/>
    </location>
</feature>
<accession>A0AAN6Y808</accession>
<evidence type="ECO:0000313" key="3">
    <source>
        <dbReference type="Proteomes" id="UP001301769"/>
    </source>
</evidence>
<keyword evidence="3" id="KW-1185">Reference proteome</keyword>
<feature type="compositionally biased region" description="Basic and acidic residues" evidence="1">
    <location>
        <begin position="1"/>
        <end position="13"/>
    </location>
</feature>
<feature type="compositionally biased region" description="Acidic residues" evidence="1">
    <location>
        <begin position="14"/>
        <end position="25"/>
    </location>
</feature>
<name>A0AAN6Y808_9PEZI</name>
<evidence type="ECO:0000256" key="1">
    <source>
        <dbReference type="SAM" id="MobiDB-lite"/>
    </source>
</evidence>
<proteinExistence type="predicted"/>
<feature type="compositionally biased region" description="Low complexity" evidence="1">
    <location>
        <begin position="26"/>
        <end position="39"/>
    </location>
</feature>
<dbReference type="Proteomes" id="UP001301769">
    <property type="component" value="Unassembled WGS sequence"/>
</dbReference>
<reference evidence="2" key="1">
    <citation type="journal article" date="2023" name="Mol. Phylogenet. Evol.">
        <title>Genome-scale phylogeny and comparative genomics of the fungal order Sordariales.</title>
        <authorList>
            <person name="Hensen N."/>
            <person name="Bonometti L."/>
            <person name="Westerberg I."/>
            <person name="Brannstrom I.O."/>
            <person name="Guillou S."/>
            <person name="Cros-Aarteil S."/>
            <person name="Calhoun S."/>
            <person name="Haridas S."/>
            <person name="Kuo A."/>
            <person name="Mondo S."/>
            <person name="Pangilinan J."/>
            <person name="Riley R."/>
            <person name="LaButti K."/>
            <person name="Andreopoulos B."/>
            <person name="Lipzen A."/>
            <person name="Chen C."/>
            <person name="Yan M."/>
            <person name="Daum C."/>
            <person name="Ng V."/>
            <person name="Clum A."/>
            <person name="Steindorff A."/>
            <person name="Ohm R.A."/>
            <person name="Martin F."/>
            <person name="Silar P."/>
            <person name="Natvig D.O."/>
            <person name="Lalanne C."/>
            <person name="Gautier V."/>
            <person name="Ament-Velasquez S.L."/>
            <person name="Kruys A."/>
            <person name="Hutchinson M.I."/>
            <person name="Powell A.J."/>
            <person name="Barry K."/>
            <person name="Miller A.N."/>
            <person name="Grigoriev I.V."/>
            <person name="Debuchy R."/>
            <person name="Gladieux P."/>
            <person name="Hiltunen Thoren M."/>
            <person name="Johannesson H."/>
        </authorList>
    </citation>
    <scope>NUCLEOTIDE SEQUENCE</scope>
    <source>
        <strain evidence="2">PSN293</strain>
    </source>
</reference>
<gene>
    <name evidence="2" type="ORF">QBC37DRAFT_182035</name>
</gene>
<organism evidence="2 3">
    <name type="scientific">Rhypophila decipiens</name>
    <dbReference type="NCBI Taxonomy" id="261697"/>
    <lineage>
        <taxon>Eukaryota</taxon>
        <taxon>Fungi</taxon>
        <taxon>Dikarya</taxon>
        <taxon>Ascomycota</taxon>
        <taxon>Pezizomycotina</taxon>
        <taxon>Sordariomycetes</taxon>
        <taxon>Sordariomycetidae</taxon>
        <taxon>Sordariales</taxon>
        <taxon>Naviculisporaceae</taxon>
        <taxon>Rhypophila</taxon>
    </lineage>
</organism>
<dbReference type="EMBL" id="MU858116">
    <property type="protein sequence ID" value="KAK4213035.1"/>
    <property type="molecule type" value="Genomic_DNA"/>
</dbReference>
<reference evidence="2" key="2">
    <citation type="submission" date="2023-05" db="EMBL/GenBank/DDBJ databases">
        <authorList>
            <consortium name="Lawrence Berkeley National Laboratory"/>
            <person name="Steindorff A."/>
            <person name="Hensen N."/>
            <person name="Bonometti L."/>
            <person name="Westerberg I."/>
            <person name="Brannstrom I.O."/>
            <person name="Guillou S."/>
            <person name="Cros-Aarteil S."/>
            <person name="Calhoun S."/>
            <person name="Haridas S."/>
            <person name="Kuo A."/>
            <person name="Mondo S."/>
            <person name="Pangilinan J."/>
            <person name="Riley R."/>
            <person name="Labutti K."/>
            <person name="Andreopoulos B."/>
            <person name="Lipzen A."/>
            <person name="Chen C."/>
            <person name="Yanf M."/>
            <person name="Daum C."/>
            <person name="Ng V."/>
            <person name="Clum A."/>
            <person name="Ohm R."/>
            <person name="Martin F."/>
            <person name="Silar P."/>
            <person name="Natvig D."/>
            <person name="Lalanne C."/>
            <person name="Gautier V."/>
            <person name="Ament-Velasquez S.L."/>
            <person name="Kruys A."/>
            <person name="Hutchinson M.I."/>
            <person name="Powell A.J."/>
            <person name="Barry K."/>
            <person name="Miller A.N."/>
            <person name="Grigoriev I.V."/>
            <person name="Debuchy R."/>
            <person name="Gladieux P."/>
            <person name="Thoren M.H."/>
            <person name="Johannesson H."/>
        </authorList>
    </citation>
    <scope>NUCLEOTIDE SEQUENCE</scope>
    <source>
        <strain evidence="2">PSN293</strain>
    </source>
</reference>
<feature type="region of interest" description="Disordered" evidence="1">
    <location>
        <begin position="1"/>
        <end position="170"/>
    </location>
</feature>
<evidence type="ECO:0000313" key="2">
    <source>
        <dbReference type="EMBL" id="KAK4213035.1"/>
    </source>
</evidence>
<protein>
    <submittedName>
        <fullName evidence="2">Uncharacterized protein</fullName>
    </submittedName>
</protein>
<comment type="caution">
    <text evidence="2">The sequence shown here is derived from an EMBL/GenBank/DDBJ whole genome shotgun (WGS) entry which is preliminary data.</text>
</comment>
<dbReference type="AlphaFoldDB" id="A0AAN6Y808"/>
<sequence>MSLPEEHQDKVEVEVDDGFEGDEEAAAMAAAMGFSSFGMQESNRPSKKRRFNDGPVDVADAGTGANSLPLHPRESTQIQKTDTDEIDLDGDEEDPDVENKTQDQQPPHPAPASMHGLPSKPPPVTAPNFELPVVPPPPGVDAPAFQVGGGRGGNFSDRGRGRGGGNGPNRQWYLDYYDPSFNENPWERLEQAKGISAVGSWLPSRSAGGKSAAKSS</sequence>